<dbReference type="InterPro" id="IPR025447">
    <property type="entry name" value="DUF4192"/>
</dbReference>
<reference evidence="1 2" key="1">
    <citation type="submission" date="2023-07" db="EMBL/GenBank/DDBJ databases">
        <title>Sequencing the genomes of 1000 actinobacteria strains.</title>
        <authorList>
            <person name="Klenk H.-P."/>
        </authorList>
    </citation>
    <scope>NUCLEOTIDE SEQUENCE [LARGE SCALE GENOMIC DNA]</scope>
    <source>
        <strain evidence="1 2">DSM 14785</strain>
    </source>
</reference>
<dbReference type="RefSeq" id="WP_307417008.1">
    <property type="nucleotide sequence ID" value="NZ_JAUSVM010000001.1"/>
</dbReference>
<sequence length="366" mass="38316">MRTDVLRLTEPRELLALVPHLLGFEPHASAVVVSLRARGRLGVVARVDLADLADARHGPQVARSLATHLDRDGARRVVLVVYREPGPEEGDDPAEHAAAHAAEAFDVPFGGVDVLVVGGGTFRCLDCGTTCCPDGGHPLGDLRSTRAGAEMVVAGSVVAARRSDLGRVAAAAEPARRAAARARRRRAAARAQAAAAGPEALARWRLEQVVAWRRLAEPGAAPDLPPALLGRVEAGLVDRRVRDAVLVSLLPGTGDLPERAVARDGGDEDDAVRAAVGRLVDPATGRAPDDAVRAAERALEGVVAHGRRRAQAPATTLLALLAWWRGDGARAGVLVERAVTDDPGYRLAHLLRGALDAGLAPGWAAR</sequence>
<evidence type="ECO:0008006" key="3">
    <source>
        <dbReference type="Google" id="ProtNLM"/>
    </source>
</evidence>
<protein>
    <recommendedName>
        <fullName evidence="3">DUF4192 domain-containing protein</fullName>
    </recommendedName>
</protein>
<gene>
    <name evidence="1" type="ORF">JO380_003179</name>
</gene>
<organism evidence="1 2">
    <name type="scientific">Cellulomonas iranensis</name>
    <dbReference type="NCBI Taxonomy" id="76862"/>
    <lineage>
        <taxon>Bacteria</taxon>
        <taxon>Bacillati</taxon>
        <taxon>Actinomycetota</taxon>
        <taxon>Actinomycetes</taxon>
        <taxon>Micrococcales</taxon>
        <taxon>Cellulomonadaceae</taxon>
        <taxon>Cellulomonas</taxon>
    </lineage>
</organism>
<dbReference type="Pfam" id="PF13830">
    <property type="entry name" value="DUF4192"/>
    <property type="match status" value="1"/>
</dbReference>
<accession>A0ABU0GN60</accession>
<comment type="caution">
    <text evidence="1">The sequence shown here is derived from an EMBL/GenBank/DDBJ whole genome shotgun (WGS) entry which is preliminary data.</text>
</comment>
<proteinExistence type="predicted"/>
<dbReference type="EMBL" id="JAUSVM010000001">
    <property type="protein sequence ID" value="MDQ0426798.1"/>
    <property type="molecule type" value="Genomic_DNA"/>
</dbReference>
<dbReference type="Proteomes" id="UP001240250">
    <property type="component" value="Unassembled WGS sequence"/>
</dbReference>
<name>A0ABU0GN60_9CELL</name>
<evidence type="ECO:0000313" key="1">
    <source>
        <dbReference type="EMBL" id="MDQ0426798.1"/>
    </source>
</evidence>
<keyword evidence="2" id="KW-1185">Reference proteome</keyword>
<evidence type="ECO:0000313" key="2">
    <source>
        <dbReference type="Proteomes" id="UP001240250"/>
    </source>
</evidence>